<keyword evidence="2" id="KW-0732">Signal</keyword>
<name>A0A1R0Y9P3_9BACL</name>
<proteinExistence type="predicted"/>
<dbReference type="InterPro" id="IPR012854">
    <property type="entry name" value="Cu_amine_oxidase-like_N"/>
</dbReference>
<evidence type="ECO:0000313" key="5">
    <source>
        <dbReference type="Proteomes" id="UP000187439"/>
    </source>
</evidence>
<dbReference type="Proteomes" id="UP000187439">
    <property type="component" value="Unassembled WGS sequence"/>
</dbReference>
<feature type="signal peptide" evidence="2">
    <location>
        <begin position="1"/>
        <end position="33"/>
    </location>
</feature>
<evidence type="ECO:0000313" key="4">
    <source>
        <dbReference type="EMBL" id="OMD44031.1"/>
    </source>
</evidence>
<protein>
    <recommendedName>
        <fullName evidence="3">Copper amine oxidase-like N-terminal domain-containing protein</fullName>
    </recommendedName>
</protein>
<feature type="domain" description="Copper amine oxidase-like N-terminal" evidence="3">
    <location>
        <begin position="42"/>
        <end position="145"/>
    </location>
</feature>
<dbReference type="Pfam" id="PF07833">
    <property type="entry name" value="Cu_amine_oxidN1"/>
    <property type="match status" value="1"/>
</dbReference>
<dbReference type="AlphaFoldDB" id="A0A1R0Y9P3"/>
<accession>A0A1R0Y9P3</accession>
<evidence type="ECO:0000256" key="2">
    <source>
        <dbReference type="SAM" id="SignalP"/>
    </source>
</evidence>
<dbReference type="EMBL" id="MPTC01000001">
    <property type="protein sequence ID" value="OMD44031.1"/>
    <property type="molecule type" value="Genomic_DNA"/>
</dbReference>
<comment type="caution">
    <text evidence="4">The sequence shown here is derived from an EMBL/GenBank/DDBJ whole genome shotgun (WGS) entry which is preliminary data.</text>
</comment>
<evidence type="ECO:0000259" key="3">
    <source>
        <dbReference type="Pfam" id="PF07833"/>
    </source>
</evidence>
<dbReference type="InterPro" id="IPR036582">
    <property type="entry name" value="Mao_N_sf"/>
</dbReference>
<dbReference type="SUPFAM" id="SSF55383">
    <property type="entry name" value="Copper amine oxidase, domain N"/>
    <property type="match status" value="2"/>
</dbReference>
<reference evidence="4 5" key="1">
    <citation type="submission" date="2016-10" db="EMBL/GenBank/DDBJ databases">
        <title>Paenibacillus species isolates.</title>
        <authorList>
            <person name="Beno S.M."/>
        </authorList>
    </citation>
    <scope>NUCLEOTIDE SEQUENCE [LARGE SCALE GENOMIC DNA]</scope>
    <source>
        <strain evidence="4 5">FSL H7-0710</strain>
    </source>
</reference>
<feature type="compositionally biased region" description="Low complexity" evidence="1">
    <location>
        <begin position="163"/>
        <end position="176"/>
    </location>
</feature>
<dbReference type="RefSeq" id="WP_076116297.1">
    <property type="nucleotide sequence ID" value="NZ_MPTC01000001.1"/>
</dbReference>
<dbReference type="Gene3D" id="3.30.457.10">
    <property type="entry name" value="Copper amine oxidase-like, N-terminal domain"/>
    <property type="match status" value="2"/>
</dbReference>
<feature type="region of interest" description="Disordered" evidence="1">
    <location>
        <begin position="161"/>
        <end position="181"/>
    </location>
</feature>
<feature type="chain" id="PRO_5013339894" description="Copper amine oxidase-like N-terminal domain-containing protein" evidence="2">
    <location>
        <begin position="34"/>
        <end position="323"/>
    </location>
</feature>
<gene>
    <name evidence="4" type="ORF">BSK52_00325</name>
</gene>
<organism evidence="4 5">
    <name type="scientific">Paenibacillus odorifer</name>
    <dbReference type="NCBI Taxonomy" id="189426"/>
    <lineage>
        <taxon>Bacteria</taxon>
        <taxon>Bacillati</taxon>
        <taxon>Bacillota</taxon>
        <taxon>Bacilli</taxon>
        <taxon>Bacillales</taxon>
        <taxon>Paenibacillaceae</taxon>
        <taxon>Paenibacillus</taxon>
    </lineage>
</organism>
<sequence>MNVKSTKDVVKKSFLAFATAVSLFTITTGGASAAKIQKVVVKVNGTAIEINEAPAYIKDNYTFVPLRFVSEALGAKVTWDNSLKLAIVEITEPKANKVQIALNQQDIVINETIITSVGSAATVQNNRVMVPIRAISEGLGATVGFIPNTSGGGTVLITTPWKTPAQTPSPSTTATPVKDTSDSKYMTWTPTSDQKVTGPVVFKPLTWDASTQTLSFQLPSTITNGDEVWEVSSGLRDGSNGDRKLETGVRQKLLGLSEDFMVAININYLPRNAEIDCYFVMSKSYASKHYGYKGSIDDGLLVYDSHKNMVTLETVYKALGITN</sequence>
<evidence type="ECO:0000256" key="1">
    <source>
        <dbReference type="SAM" id="MobiDB-lite"/>
    </source>
</evidence>